<reference evidence="2" key="1">
    <citation type="submission" date="2022-01" db="EMBL/GenBank/DDBJ databases">
        <title>Whole genome-based taxonomy of the Shewanellaceae.</title>
        <authorList>
            <person name="Martin-Rodriguez A.J."/>
        </authorList>
    </citation>
    <scope>NUCLEOTIDE SEQUENCE</scope>
    <source>
        <strain evidence="2">KCTC 23973</strain>
    </source>
</reference>
<dbReference type="AlphaFoldDB" id="A0A9X1Z7T3"/>
<feature type="transmembrane region" description="Helical" evidence="1">
    <location>
        <begin position="109"/>
        <end position="127"/>
    </location>
</feature>
<evidence type="ECO:0000313" key="2">
    <source>
        <dbReference type="EMBL" id="MCL1137054.1"/>
    </source>
</evidence>
<accession>A0A9X1Z7T3</accession>
<dbReference type="EMBL" id="JAKILB010000001">
    <property type="protein sequence ID" value="MCL1137054.1"/>
    <property type="molecule type" value="Genomic_DNA"/>
</dbReference>
<feature type="transmembrane region" description="Helical" evidence="1">
    <location>
        <begin position="47"/>
        <end position="71"/>
    </location>
</feature>
<keyword evidence="1" id="KW-0812">Transmembrane</keyword>
<keyword evidence="1" id="KW-0472">Membrane</keyword>
<dbReference type="Proteomes" id="UP001139293">
    <property type="component" value="Unassembled WGS sequence"/>
</dbReference>
<keyword evidence="1" id="KW-1133">Transmembrane helix</keyword>
<feature type="transmembrane region" description="Helical" evidence="1">
    <location>
        <begin position="78"/>
        <end position="97"/>
    </location>
</feature>
<dbReference type="RefSeq" id="WP_248947986.1">
    <property type="nucleotide sequence ID" value="NZ_JAKILB010000001.1"/>
</dbReference>
<sequence>MNIYLLIAGVIALATSVWHLTYARKQFLMPMLHADFDATAQVIMRCVFHYVTVFLLLSSFVLLACAFAAVAQMQSYGMLIFIALNFGLFAIWQIYIAFMSDASVSLKRLFQWLLFVLIAGFTAIGALQA</sequence>
<gene>
    <name evidence="2" type="ORF">L2740_00485</name>
</gene>
<evidence type="ECO:0000256" key="1">
    <source>
        <dbReference type="SAM" id="Phobius"/>
    </source>
</evidence>
<comment type="caution">
    <text evidence="2">The sequence shown here is derived from an EMBL/GenBank/DDBJ whole genome shotgun (WGS) entry which is preliminary data.</text>
</comment>
<name>A0A9X1Z7T3_9GAMM</name>
<protein>
    <submittedName>
        <fullName evidence="2">Uncharacterized protein</fullName>
    </submittedName>
</protein>
<evidence type="ECO:0000313" key="3">
    <source>
        <dbReference type="Proteomes" id="UP001139293"/>
    </source>
</evidence>
<proteinExistence type="predicted"/>
<keyword evidence="3" id="KW-1185">Reference proteome</keyword>
<organism evidence="2 3">
    <name type="scientific">Shewanella pneumatophori</name>
    <dbReference type="NCBI Taxonomy" id="314092"/>
    <lineage>
        <taxon>Bacteria</taxon>
        <taxon>Pseudomonadati</taxon>
        <taxon>Pseudomonadota</taxon>
        <taxon>Gammaproteobacteria</taxon>
        <taxon>Alteromonadales</taxon>
        <taxon>Shewanellaceae</taxon>
        <taxon>Shewanella</taxon>
    </lineage>
</organism>